<keyword evidence="2 5" id="KW-0812">Transmembrane</keyword>
<feature type="transmembrane region" description="Helical" evidence="5">
    <location>
        <begin position="37"/>
        <end position="56"/>
    </location>
</feature>
<feature type="transmembrane region" description="Helical" evidence="5">
    <location>
        <begin position="76"/>
        <end position="94"/>
    </location>
</feature>
<evidence type="ECO:0000256" key="4">
    <source>
        <dbReference type="ARBA" id="ARBA00023136"/>
    </source>
</evidence>
<feature type="transmembrane region" description="Helical" evidence="5">
    <location>
        <begin position="392"/>
        <end position="413"/>
    </location>
</feature>
<evidence type="ECO:0000256" key="3">
    <source>
        <dbReference type="ARBA" id="ARBA00022989"/>
    </source>
</evidence>
<feature type="transmembrane region" description="Helical" evidence="5">
    <location>
        <begin position="325"/>
        <end position="346"/>
    </location>
</feature>
<accession>A0ABR2Y3I5</accession>
<gene>
    <name evidence="7" type="ORF">SCAR479_02752</name>
</gene>
<dbReference type="SUPFAM" id="SSF103473">
    <property type="entry name" value="MFS general substrate transporter"/>
    <property type="match status" value="1"/>
</dbReference>
<dbReference type="CDD" id="cd17323">
    <property type="entry name" value="MFS_Tpo1_MDR_like"/>
    <property type="match status" value="1"/>
</dbReference>
<keyword evidence="4 5" id="KW-0472">Membrane</keyword>
<proteinExistence type="predicted"/>
<organism evidence="7 8">
    <name type="scientific">Seiridium cardinale</name>
    <dbReference type="NCBI Taxonomy" id="138064"/>
    <lineage>
        <taxon>Eukaryota</taxon>
        <taxon>Fungi</taxon>
        <taxon>Dikarya</taxon>
        <taxon>Ascomycota</taxon>
        <taxon>Pezizomycotina</taxon>
        <taxon>Sordariomycetes</taxon>
        <taxon>Xylariomycetidae</taxon>
        <taxon>Amphisphaeriales</taxon>
        <taxon>Sporocadaceae</taxon>
        <taxon>Seiridium</taxon>
    </lineage>
</organism>
<feature type="transmembrane region" description="Helical" evidence="5">
    <location>
        <begin position="425"/>
        <end position="445"/>
    </location>
</feature>
<feature type="transmembrane region" description="Helical" evidence="5">
    <location>
        <begin position="131"/>
        <end position="153"/>
    </location>
</feature>
<dbReference type="Proteomes" id="UP001465668">
    <property type="component" value="Unassembled WGS sequence"/>
</dbReference>
<protein>
    <submittedName>
        <fullName evidence="7">Major facilitator superfamily (MFS) profile domain-containing protein</fullName>
    </submittedName>
</protein>
<evidence type="ECO:0000256" key="2">
    <source>
        <dbReference type="ARBA" id="ARBA00022692"/>
    </source>
</evidence>
<feature type="domain" description="Major facilitator superfamily (MFS) profile" evidence="6">
    <location>
        <begin position="36"/>
        <end position="484"/>
    </location>
</feature>
<feature type="transmembrane region" description="Helical" evidence="5">
    <location>
        <begin position="286"/>
        <end position="305"/>
    </location>
</feature>
<evidence type="ECO:0000313" key="8">
    <source>
        <dbReference type="Proteomes" id="UP001465668"/>
    </source>
</evidence>
<evidence type="ECO:0000313" key="7">
    <source>
        <dbReference type="EMBL" id="KAK9780637.1"/>
    </source>
</evidence>
<reference evidence="7 8" key="1">
    <citation type="submission" date="2024-02" db="EMBL/GenBank/DDBJ databases">
        <title>First draft genome assembly of two strains of Seiridium cardinale.</title>
        <authorList>
            <person name="Emiliani G."/>
            <person name="Scali E."/>
        </authorList>
    </citation>
    <scope>NUCLEOTIDE SEQUENCE [LARGE SCALE GENOMIC DNA]</scope>
    <source>
        <strain evidence="7 8">BM-138-000479</strain>
    </source>
</reference>
<name>A0ABR2Y3I5_9PEZI</name>
<evidence type="ECO:0000256" key="1">
    <source>
        <dbReference type="ARBA" id="ARBA00004141"/>
    </source>
</evidence>
<evidence type="ECO:0000259" key="6">
    <source>
        <dbReference type="PROSITE" id="PS50850"/>
    </source>
</evidence>
<dbReference type="PANTHER" id="PTHR23502:SF74">
    <property type="entry name" value="MAJOR FACILITATOR SUPERFAMILY (MFS) PROFILE DOMAIN-CONTAINING PROTEIN"/>
    <property type="match status" value="1"/>
</dbReference>
<feature type="transmembrane region" description="Helical" evidence="5">
    <location>
        <begin position="106"/>
        <end position="125"/>
    </location>
</feature>
<sequence length="519" mass="57202">MASVQMLVNGDMEDVRLVAFSDEDPERAANWSTSRKILVLIIGLALASNSTLGSSLPSGASHYLSKEFNVSSAEQLALPNSVYLIGYVFGPPLFSPLSEMHGRRIVMLSTFFGFTVFTLACALAPTWPALLIFRFLSGAFASAPITVVGGIFADIYDDPVRRGQAIALIGLTSLGPIIGPIISGFVSPVSWRWTFWVGLIIAGATWPLVLVLPGTISDIDFDEIHLTYASETYPPVILLRRAKRMRVASPNHAQNVYAPIELEDHGWKHTVTVKLARPVVMFKEPIVICTCMYLALQFGIFYIFFQVYPIVFQGIYKFNDGLAGVALVPVGVGGVIACGIAIWYDTFLEQAKERNFSWPKSEEYRRLPLACISGPLNVSSLFWLGWTARSDIHWIVPMLAGVPFGMGLELVFISMLNYLADAYDIFAASALASSAFSRSIFAVLLPLAASPMYERLGIPWACSLLGFLSLAMAIIPFVFLRYGTWLRMHSPYCQELLKLKERDSANTSSQVMVESRNAE</sequence>
<dbReference type="PROSITE" id="PS50850">
    <property type="entry name" value="MFS"/>
    <property type="match status" value="1"/>
</dbReference>
<dbReference type="PANTHER" id="PTHR23502">
    <property type="entry name" value="MAJOR FACILITATOR SUPERFAMILY"/>
    <property type="match status" value="1"/>
</dbReference>
<dbReference type="Gene3D" id="1.20.1250.20">
    <property type="entry name" value="MFS general substrate transporter like domains"/>
    <property type="match status" value="1"/>
</dbReference>
<dbReference type="Pfam" id="PF07690">
    <property type="entry name" value="MFS_1"/>
    <property type="match status" value="1"/>
</dbReference>
<feature type="transmembrane region" description="Helical" evidence="5">
    <location>
        <begin position="457"/>
        <end position="480"/>
    </location>
</feature>
<comment type="subcellular location">
    <subcellularLocation>
        <location evidence="1">Membrane</location>
        <topology evidence="1">Multi-pass membrane protein</topology>
    </subcellularLocation>
</comment>
<dbReference type="InterPro" id="IPR011701">
    <property type="entry name" value="MFS"/>
</dbReference>
<dbReference type="InterPro" id="IPR036259">
    <property type="entry name" value="MFS_trans_sf"/>
</dbReference>
<feature type="transmembrane region" description="Helical" evidence="5">
    <location>
        <begin position="165"/>
        <end position="187"/>
    </location>
</feature>
<keyword evidence="8" id="KW-1185">Reference proteome</keyword>
<keyword evidence="3 5" id="KW-1133">Transmembrane helix</keyword>
<feature type="transmembrane region" description="Helical" evidence="5">
    <location>
        <begin position="367"/>
        <end position="386"/>
    </location>
</feature>
<dbReference type="EMBL" id="JARVKM010000006">
    <property type="protein sequence ID" value="KAK9780637.1"/>
    <property type="molecule type" value="Genomic_DNA"/>
</dbReference>
<comment type="caution">
    <text evidence="7">The sequence shown here is derived from an EMBL/GenBank/DDBJ whole genome shotgun (WGS) entry which is preliminary data.</text>
</comment>
<dbReference type="InterPro" id="IPR020846">
    <property type="entry name" value="MFS_dom"/>
</dbReference>
<evidence type="ECO:0000256" key="5">
    <source>
        <dbReference type="SAM" id="Phobius"/>
    </source>
</evidence>
<feature type="transmembrane region" description="Helical" evidence="5">
    <location>
        <begin position="193"/>
        <end position="212"/>
    </location>
</feature>